<dbReference type="Proteomes" id="UP001165342">
    <property type="component" value="Unassembled WGS sequence"/>
</dbReference>
<evidence type="ECO:0000313" key="2">
    <source>
        <dbReference type="EMBL" id="MCL6728565.1"/>
    </source>
</evidence>
<gene>
    <name evidence="2" type="ORF">LZ538_00655</name>
</gene>
<feature type="region of interest" description="Disordered" evidence="1">
    <location>
        <begin position="263"/>
        <end position="304"/>
    </location>
</feature>
<protein>
    <submittedName>
        <fullName evidence="2">Uncharacterized protein</fullName>
    </submittedName>
</protein>
<dbReference type="RefSeq" id="WP_249830073.1">
    <property type="nucleotide sequence ID" value="NZ_JAMGBE010000001.1"/>
</dbReference>
<evidence type="ECO:0000256" key="1">
    <source>
        <dbReference type="SAM" id="MobiDB-lite"/>
    </source>
</evidence>
<name>A0ABT0RY78_9SPHN</name>
<organism evidence="2 3">
    <name type="scientific">Sphingomonas hankyongi</name>
    <dbReference type="NCBI Taxonomy" id="2908209"/>
    <lineage>
        <taxon>Bacteria</taxon>
        <taxon>Pseudomonadati</taxon>
        <taxon>Pseudomonadota</taxon>
        <taxon>Alphaproteobacteria</taxon>
        <taxon>Sphingomonadales</taxon>
        <taxon>Sphingomonadaceae</taxon>
        <taxon>Sphingomonas</taxon>
    </lineage>
</organism>
<dbReference type="EMBL" id="JAMGBE010000001">
    <property type="protein sequence ID" value="MCL6728565.1"/>
    <property type="molecule type" value="Genomic_DNA"/>
</dbReference>
<accession>A0ABT0RY78</accession>
<proteinExistence type="predicted"/>
<reference evidence="2" key="1">
    <citation type="submission" date="2022-05" db="EMBL/GenBank/DDBJ databases">
        <authorList>
            <person name="Jo J.-H."/>
            <person name="Im W.-T."/>
        </authorList>
    </citation>
    <scope>NUCLEOTIDE SEQUENCE</scope>
    <source>
        <strain evidence="2">SE220</strain>
    </source>
</reference>
<sequence>MAAFCETLAETAVVAEACDAAGMSISGAYAARRRNPAFAAAWAAALAIARERLADTLLARSIEGNIEQIWRDGELVGERHVLDNRLGLAILRRLDRLAETGLTVSTRGERSLFPGEGRVPGQRETFDWELAIGALRVGDDEGVAHALGLFEGSKGHKVEEVEDPPVSLIQGDREEAGLDLSDRCWRDEESLDEPVWMTDFPPPPGFAGYEIGNPADTRYHRECTPEEAAILDASEAAAAAEARAEEEQLRDAWFDMLRAECSEADAGASPEHESKLADFLEPDLVAELPGGGGASDGADFLDGQ</sequence>
<keyword evidence="3" id="KW-1185">Reference proteome</keyword>
<evidence type="ECO:0000313" key="3">
    <source>
        <dbReference type="Proteomes" id="UP001165342"/>
    </source>
</evidence>
<comment type="caution">
    <text evidence="2">The sequence shown here is derived from an EMBL/GenBank/DDBJ whole genome shotgun (WGS) entry which is preliminary data.</text>
</comment>